<evidence type="ECO:0000256" key="14">
    <source>
        <dbReference type="PROSITE-ProRule" id="PRU00209"/>
    </source>
</evidence>
<dbReference type="Gene3D" id="1.20.1050.130">
    <property type="match status" value="1"/>
</dbReference>
<dbReference type="Gene3D" id="3.40.50.620">
    <property type="entry name" value="HUPs"/>
    <property type="match status" value="1"/>
</dbReference>
<dbReference type="InterPro" id="IPR012340">
    <property type="entry name" value="NA-bd_OB-fold"/>
</dbReference>
<evidence type="ECO:0000256" key="2">
    <source>
        <dbReference type="ARBA" id="ARBA00004496"/>
    </source>
</evidence>
<keyword evidence="9 14" id="KW-0694">RNA-binding</keyword>
<proteinExistence type="inferred from homology"/>
<evidence type="ECO:0000256" key="3">
    <source>
        <dbReference type="ARBA" id="ARBA00005594"/>
    </source>
</evidence>
<name>A0A7R9AKS8_TIMSH</name>
<dbReference type="Pfam" id="PF00579">
    <property type="entry name" value="tRNA-synt_1b"/>
    <property type="match status" value="1"/>
</dbReference>
<dbReference type="AlphaFoldDB" id="A0A7R9AKS8"/>
<comment type="subcellular location">
    <subcellularLocation>
        <location evidence="2">Cytoplasm</location>
    </subcellularLocation>
    <subcellularLocation>
        <location evidence="1">Nucleus</location>
    </subcellularLocation>
</comment>
<dbReference type="NCBIfam" id="NF006330">
    <property type="entry name" value="PRK08560.1"/>
    <property type="match status" value="1"/>
</dbReference>
<dbReference type="NCBIfam" id="TIGR00234">
    <property type="entry name" value="tyrS"/>
    <property type="match status" value="1"/>
</dbReference>
<evidence type="ECO:0000256" key="11">
    <source>
        <dbReference type="ARBA" id="ARBA00023146"/>
    </source>
</evidence>
<evidence type="ECO:0000313" key="18">
    <source>
        <dbReference type="EMBL" id="CAD7256224.1"/>
    </source>
</evidence>
<keyword evidence="4" id="KW-0963">Cytoplasm</keyword>
<dbReference type="GO" id="GO:0005524">
    <property type="term" value="F:ATP binding"/>
    <property type="evidence" value="ECO:0007669"/>
    <property type="project" value="UniProtKB-KW"/>
</dbReference>
<reference evidence="18" key="1">
    <citation type="submission" date="2020-11" db="EMBL/GenBank/DDBJ databases">
        <authorList>
            <person name="Tran Van P."/>
        </authorList>
    </citation>
    <scope>NUCLEOTIDE SEQUENCE</scope>
</reference>
<evidence type="ECO:0000256" key="16">
    <source>
        <dbReference type="SAM" id="MobiDB-lite"/>
    </source>
</evidence>
<dbReference type="EMBL" id="OC000124">
    <property type="protein sequence ID" value="CAD7256224.1"/>
    <property type="molecule type" value="Genomic_DNA"/>
</dbReference>
<dbReference type="InterPro" id="IPR014729">
    <property type="entry name" value="Rossmann-like_a/b/a_fold"/>
</dbReference>
<dbReference type="PROSITE" id="PS50886">
    <property type="entry name" value="TRBD"/>
    <property type="match status" value="1"/>
</dbReference>
<dbReference type="GO" id="GO:0006437">
    <property type="term" value="P:tyrosyl-tRNA aminoacylation"/>
    <property type="evidence" value="ECO:0007669"/>
    <property type="project" value="InterPro"/>
</dbReference>
<evidence type="ECO:0000256" key="12">
    <source>
        <dbReference type="ARBA" id="ARBA00023242"/>
    </source>
</evidence>
<keyword evidence="12" id="KW-0539">Nucleus</keyword>
<evidence type="ECO:0000256" key="8">
    <source>
        <dbReference type="ARBA" id="ARBA00022840"/>
    </source>
</evidence>
<dbReference type="GO" id="GO:0004831">
    <property type="term" value="F:tyrosine-tRNA ligase activity"/>
    <property type="evidence" value="ECO:0007669"/>
    <property type="project" value="UniProtKB-EC"/>
</dbReference>
<dbReference type="SUPFAM" id="SSF52374">
    <property type="entry name" value="Nucleotidylyl transferase"/>
    <property type="match status" value="1"/>
</dbReference>
<dbReference type="FunFam" id="3.40.50.620:FF:000040">
    <property type="entry name" value="Tyrosine--tRNA ligase"/>
    <property type="match status" value="1"/>
</dbReference>
<comment type="catalytic activity">
    <reaction evidence="13">
        <text>tRNA(Tyr) + L-tyrosine + ATP = L-tyrosyl-tRNA(Tyr) + AMP + diphosphate + H(+)</text>
        <dbReference type="Rhea" id="RHEA:10220"/>
        <dbReference type="Rhea" id="RHEA-COMP:9706"/>
        <dbReference type="Rhea" id="RHEA-COMP:9707"/>
        <dbReference type="ChEBI" id="CHEBI:15378"/>
        <dbReference type="ChEBI" id="CHEBI:30616"/>
        <dbReference type="ChEBI" id="CHEBI:33019"/>
        <dbReference type="ChEBI" id="CHEBI:58315"/>
        <dbReference type="ChEBI" id="CHEBI:78442"/>
        <dbReference type="ChEBI" id="CHEBI:78536"/>
        <dbReference type="ChEBI" id="CHEBI:456215"/>
        <dbReference type="EC" id="6.1.1.1"/>
    </reaction>
    <physiologicalReaction direction="left-to-right" evidence="13">
        <dbReference type="Rhea" id="RHEA:10221"/>
    </physiologicalReaction>
</comment>
<dbReference type="InterPro" id="IPR002305">
    <property type="entry name" value="aa-tRNA-synth_Ic"/>
</dbReference>
<dbReference type="SUPFAM" id="SSF50249">
    <property type="entry name" value="Nucleic acid-binding proteins"/>
    <property type="match status" value="1"/>
</dbReference>
<evidence type="ECO:0000256" key="13">
    <source>
        <dbReference type="ARBA" id="ARBA00048400"/>
    </source>
</evidence>
<keyword evidence="5 14" id="KW-0820">tRNA-binding</keyword>
<feature type="domain" description="TRNA-binding" evidence="17">
    <location>
        <begin position="513"/>
        <end position="601"/>
    </location>
</feature>
<keyword evidence="6 15" id="KW-0436">Ligase</keyword>
<dbReference type="CDD" id="cd00805">
    <property type="entry name" value="TyrRS_core"/>
    <property type="match status" value="1"/>
</dbReference>
<keyword evidence="10 15" id="KW-0648">Protein biosynthesis</keyword>
<dbReference type="Gene3D" id="2.40.50.140">
    <property type="entry name" value="Nucleic acid-binding proteins"/>
    <property type="match status" value="1"/>
</dbReference>
<dbReference type="InterPro" id="IPR002307">
    <property type="entry name" value="Tyr-tRNA-ligase"/>
</dbReference>
<gene>
    <name evidence="18" type="ORF">TSIB3V08_LOCUS510</name>
</gene>
<evidence type="ECO:0000256" key="15">
    <source>
        <dbReference type="RuleBase" id="RU361234"/>
    </source>
</evidence>
<dbReference type="GO" id="GO:0005737">
    <property type="term" value="C:cytoplasm"/>
    <property type="evidence" value="ECO:0007669"/>
    <property type="project" value="UniProtKB-SubCell"/>
</dbReference>
<evidence type="ECO:0000256" key="5">
    <source>
        <dbReference type="ARBA" id="ARBA00022555"/>
    </source>
</evidence>
<dbReference type="Gene3D" id="1.10.240.10">
    <property type="entry name" value="Tyrosyl-Transfer RNA Synthetase"/>
    <property type="match status" value="1"/>
</dbReference>
<dbReference type="SUPFAM" id="SSF47616">
    <property type="entry name" value="GST C-terminal domain-like"/>
    <property type="match status" value="1"/>
</dbReference>
<organism evidence="18">
    <name type="scientific">Timema shepardi</name>
    <name type="common">Walking stick</name>
    <dbReference type="NCBI Taxonomy" id="629360"/>
    <lineage>
        <taxon>Eukaryota</taxon>
        <taxon>Metazoa</taxon>
        <taxon>Ecdysozoa</taxon>
        <taxon>Arthropoda</taxon>
        <taxon>Hexapoda</taxon>
        <taxon>Insecta</taxon>
        <taxon>Pterygota</taxon>
        <taxon>Neoptera</taxon>
        <taxon>Polyneoptera</taxon>
        <taxon>Phasmatodea</taxon>
        <taxon>Timematodea</taxon>
        <taxon>Timematoidea</taxon>
        <taxon>Timematidae</taxon>
        <taxon>Timema</taxon>
    </lineage>
</organism>
<dbReference type="PANTHER" id="PTHR46264:SF4">
    <property type="entry name" value="TYROSINE--TRNA LIGASE, CYTOPLASMIC"/>
    <property type="match status" value="1"/>
</dbReference>
<accession>A0A7R9AKS8</accession>
<sequence>MLQDLVELSDQEEQDPAEDQVHSRPKRNRKPPIWMSDYDVSVYCDVKDALEGAVRHTMASPHAHLQKLDEHFLDNSFVEGERLSRGDFLLHQVLASAPATFRERPNILRWFRHISTHPRELADALPDTGVAFEELKLQVELWSQQQSDRKVKLTWEPSRDQVWEHKSRMIRHNLKEVLGEDRMEDILKEGRGLRIYWGTATTGRIHIGYFVPMAKIADYLKAGCEVTILFADLHAYLDNMKAPWELLKLRARYYEVIIKTIMLSLGISIDRLKFVLGSDYQLSKEYTLDVYRLSSIITQHDAKKAGAEVVKQVDHPLLSGLLYPGLQALDEEHLHVDAQFGGVDQRKIFTFAEKYLPQLGYTKRIHLMSPLVPGLSGGKMSASEEDSKIDLLDPPHVVKRKIKKAFCEPKNITDNGLLSIVEYVIFPLCCPPKGGLLVSLDSGKKTKTYTSVRDLESDFAAGDVHPGELKDMVEHYLNILLVPIRAAFTSADKRDLVNRAYPKTYKGGVDELKPWRLDLCVGTIEKAEHHPDSSGYLILHLNDGSLDRRVGVVPQDSFTEFKDLLGRPVILLRNIAPTKTLGIQVTALILYAQNNKVEIER</sequence>
<protein>
    <recommendedName>
        <fullName evidence="15">Tyrosine--tRNA ligase</fullName>
        <ecNumber evidence="15">6.1.1.1</ecNumber>
    </recommendedName>
    <alternativeName>
        <fullName evidence="15">Tyrosyl-tRNA synthetase</fullName>
    </alternativeName>
</protein>
<keyword evidence="8 15" id="KW-0067">ATP-binding</keyword>
<dbReference type="InterPro" id="IPR050489">
    <property type="entry name" value="Tyr-tRNA_synthase"/>
</dbReference>
<evidence type="ECO:0000256" key="7">
    <source>
        <dbReference type="ARBA" id="ARBA00022741"/>
    </source>
</evidence>
<dbReference type="InterPro" id="IPR036282">
    <property type="entry name" value="Glutathione-S-Trfase_C_sf"/>
</dbReference>
<evidence type="ECO:0000256" key="9">
    <source>
        <dbReference type="ARBA" id="ARBA00022884"/>
    </source>
</evidence>
<dbReference type="EC" id="6.1.1.1" evidence="15"/>
<dbReference type="InterPro" id="IPR002547">
    <property type="entry name" value="tRNA-bd_dom"/>
</dbReference>
<evidence type="ECO:0000256" key="10">
    <source>
        <dbReference type="ARBA" id="ARBA00022917"/>
    </source>
</evidence>
<evidence type="ECO:0000256" key="4">
    <source>
        <dbReference type="ARBA" id="ARBA00022490"/>
    </source>
</evidence>
<dbReference type="PANTHER" id="PTHR46264">
    <property type="entry name" value="TYROSINE-TRNA LIGASE"/>
    <property type="match status" value="1"/>
</dbReference>
<dbReference type="GO" id="GO:0005634">
    <property type="term" value="C:nucleus"/>
    <property type="evidence" value="ECO:0007669"/>
    <property type="project" value="UniProtKB-SubCell"/>
</dbReference>
<dbReference type="GO" id="GO:0000049">
    <property type="term" value="F:tRNA binding"/>
    <property type="evidence" value="ECO:0007669"/>
    <property type="project" value="UniProtKB-UniRule"/>
</dbReference>
<keyword evidence="11 15" id="KW-0030">Aminoacyl-tRNA synthetase</keyword>
<feature type="compositionally biased region" description="Acidic residues" evidence="16">
    <location>
        <begin position="7"/>
        <end position="18"/>
    </location>
</feature>
<evidence type="ECO:0000259" key="17">
    <source>
        <dbReference type="PROSITE" id="PS50886"/>
    </source>
</evidence>
<feature type="region of interest" description="Disordered" evidence="16">
    <location>
        <begin position="1"/>
        <end position="30"/>
    </location>
</feature>
<keyword evidence="7 15" id="KW-0547">Nucleotide-binding</keyword>
<dbReference type="PRINTS" id="PR01040">
    <property type="entry name" value="TRNASYNTHTYR"/>
</dbReference>
<evidence type="ECO:0000256" key="6">
    <source>
        <dbReference type="ARBA" id="ARBA00022598"/>
    </source>
</evidence>
<comment type="similarity">
    <text evidence="3 15">Belongs to the class-I aminoacyl-tRNA synthetase family.</text>
</comment>
<evidence type="ECO:0000256" key="1">
    <source>
        <dbReference type="ARBA" id="ARBA00004123"/>
    </source>
</evidence>